<dbReference type="GO" id="GO:0046982">
    <property type="term" value="F:protein heterodimerization activity"/>
    <property type="evidence" value="ECO:0007669"/>
    <property type="project" value="InterPro"/>
</dbReference>
<accession>A0A9P8PL73</accession>
<dbReference type="InterPro" id="IPR009072">
    <property type="entry name" value="Histone-fold"/>
</dbReference>
<sequence>MLLLKRKTQLNGTLLQNPTNPKREVIILDSDISDDEIEENNLHKQNNFIIKSGFNDHKTKEQLIENEQEEEIEEEEEEDELPKDYNKRPKYYYSSDSEQDDNLDDVGYESDQEYPIKDLRLQELQRINSSYKRIRQNQIFKHDLEVKKVESKKKINSIWQSIINKYSAYDENNQGDIVNLNDFSIEENKGHIEKLQKFDMTDIWDGLDLNNEKKSGKRSQKFEIIDGYEDSNYDPINLITPSKKRKFYQKLLKTSKLKNSKFENFGLLTPIRSKTPSSSNISEYNSTSRCGSRSSSITSYDNEENYNDCDYDDHFYEKEEENEKEFQNYIDEDYFHKYPPQEKSPGKLQSEFEDEEPTVDLMNLITPRKKTPVEYHELNYLTSPKSMEKLSLFGKDPINILTPTKSHRIR</sequence>
<evidence type="ECO:0000313" key="3">
    <source>
        <dbReference type="Proteomes" id="UP000769528"/>
    </source>
</evidence>
<feature type="region of interest" description="Disordered" evidence="1">
    <location>
        <begin position="65"/>
        <end position="108"/>
    </location>
</feature>
<dbReference type="Gene3D" id="1.10.20.10">
    <property type="entry name" value="Histone, subunit A"/>
    <property type="match status" value="1"/>
</dbReference>
<feature type="compositionally biased region" description="Low complexity" evidence="1">
    <location>
        <begin position="277"/>
        <end position="300"/>
    </location>
</feature>
<keyword evidence="3" id="KW-1185">Reference proteome</keyword>
<organism evidence="2 3">
    <name type="scientific">Wickerhamomyces mucosus</name>
    <dbReference type="NCBI Taxonomy" id="1378264"/>
    <lineage>
        <taxon>Eukaryota</taxon>
        <taxon>Fungi</taxon>
        <taxon>Dikarya</taxon>
        <taxon>Ascomycota</taxon>
        <taxon>Saccharomycotina</taxon>
        <taxon>Saccharomycetes</taxon>
        <taxon>Phaffomycetales</taxon>
        <taxon>Wickerhamomycetaceae</taxon>
        <taxon>Wickerhamomyces</taxon>
    </lineage>
</organism>
<reference evidence="2" key="1">
    <citation type="journal article" date="2021" name="Open Biol.">
        <title>Shared evolutionary footprints suggest mitochondrial oxidative damage underlies multiple complex I losses in fungi.</title>
        <authorList>
            <person name="Schikora-Tamarit M.A."/>
            <person name="Marcet-Houben M."/>
            <person name="Nosek J."/>
            <person name="Gabaldon T."/>
        </authorList>
    </citation>
    <scope>NUCLEOTIDE SEQUENCE</scope>
    <source>
        <strain evidence="2">CBS6341</strain>
    </source>
</reference>
<proteinExistence type="predicted"/>
<reference evidence="2" key="2">
    <citation type="submission" date="2021-01" db="EMBL/GenBank/DDBJ databases">
        <authorList>
            <person name="Schikora-Tamarit M.A."/>
        </authorList>
    </citation>
    <scope>NUCLEOTIDE SEQUENCE</scope>
    <source>
        <strain evidence="2">CBS6341</strain>
    </source>
</reference>
<dbReference type="InterPro" id="IPR018465">
    <property type="entry name" value="Scm3/HJURP"/>
</dbReference>
<dbReference type="GO" id="GO:0042393">
    <property type="term" value="F:histone binding"/>
    <property type="evidence" value="ECO:0007669"/>
    <property type="project" value="InterPro"/>
</dbReference>
<dbReference type="OrthoDB" id="3981280at2759"/>
<evidence type="ECO:0000256" key="1">
    <source>
        <dbReference type="SAM" id="MobiDB-lite"/>
    </source>
</evidence>
<comment type="caution">
    <text evidence="2">The sequence shown here is derived from an EMBL/GenBank/DDBJ whole genome shotgun (WGS) entry which is preliminary data.</text>
</comment>
<protein>
    <submittedName>
        <fullName evidence="2">Uncharacterized protein</fullName>
    </submittedName>
</protein>
<dbReference type="AlphaFoldDB" id="A0A9P8PL73"/>
<dbReference type="GO" id="GO:0005634">
    <property type="term" value="C:nucleus"/>
    <property type="evidence" value="ECO:0007669"/>
    <property type="project" value="InterPro"/>
</dbReference>
<dbReference type="Proteomes" id="UP000769528">
    <property type="component" value="Unassembled WGS sequence"/>
</dbReference>
<feature type="region of interest" description="Disordered" evidence="1">
    <location>
        <begin position="276"/>
        <end position="301"/>
    </location>
</feature>
<dbReference type="Pfam" id="PF10384">
    <property type="entry name" value="Scm3"/>
    <property type="match status" value="1"/>
</dbReference>
<evidence type="ECO:0000313" key="2">
    <source>
        <dbReference type="EMBL" id="KAH3673560.1"/>
    </source>
</evidence>
<dbReference type="EMBL" id="JAEUBF010000974">
    <property type="protein sequence ID" value="KAH3673560.1"/>
    <property type="molecule type" value="Genomic_DNA"/>
</dbReference>
<feature type="compositionally biased region" description="Acidic residues" evidence="1">
    <location>
        <begin position="65"/>
        <end position="81"/>
    </location>
</feature>
<name>A0A9P8PL73_9ASCO</name>
<gene>
    <name evidence="2" type="ORF">WICMUC_003667</name>
</gene>
<feature type="compositionally biased region" description="Acidic residues" evidence="1">
    <location>
        <begin position="97"/>
        <end position="108"/>
    </location>
</feature>